<dbReference type="EMBL" id="JASAYQ010000011">
    <property type="protein sequence ID" value="MDP8173137.1"/>
    <property type="molecule type" value="Genomic_DNA"/>
</dbReference>
<dbReference type="InterPro" id="IPR006498">
    <property type="entry name" value="Tail_tube"/>
</dbReference>
<gene>
    <name evidence="1" type="ORF">QJU93_07175</name>
</gene>
<reference evidence="1" key="1">
    <citation type="journal article" date="2023" name="Front. Microbiol.">
        <title>Phylogeography and host specificity of Pasteurellaceae pathogenic to sea-farmed fish in the north-east Atlantic.</title>
        <authorList>
            <person name="Gulla S."/>
            <person name="Colquhoun D.J."/>
            <person name="Olsen A.B."/>
            <person name="Spilsberg B."/>
            <person name="Lagesen K."/>
            <person name="Aakesson C.P."/>
            <person name="Strom S."/>
            <person name="Manji F."/>
            <person name="Birkbeck T.H."/>
            <person name="Nilsen H.K."/>
        </authorList>
    </citation>
    <scope>NUCLEOTIDE SEQUENCE</scope>
    <source>
        <strain evidence="1">TW16_20</strain>
    </source>
</reference>
<sequence>MALPKTLKLMNVFLNGTSFYGVATEVELPKLSSKFEDYQAGGMFAPVEINLGMEKLELTHKYAGTDEKFYAGFAEAQIDKEMIRFAGSYEQDDTGEVTPVEVLMRGRHKEVDGGNSKVGEITETTIKSALTYYKLTMGGKDVIEIDTLNVIIKKNGKDIYQKHREAIGI</sequence>
<comment type="caution">
    <text evidence="1">The sequence shown here is derived from an EMBL/GenBank/DDBJ whole genome shotgun (WGS) entry which is preliminary data.</text>
</comment>
<name>A0AAJ6NAB2_9PAST</name>
<evidence type="ECO:0000313" key="1">
    <source>
        <dbReference type="EMBL" id="MDP8173137.1"/>
    </source>
</evidence>
<dbReference type="AlphaFoldDB" id="A0AAJ6NAB2"/>
<evidence type="ECO:0000313" key="2">
    <source>
        <dbReference type="Proteomes" id="UP001236239"/>
    </source>
</evidence>
<dbReference type="Proteomes" id="UP001236239">
    <property type="component" value="Unassembled WGS sequence"/>
</dbReference>
<dbReference type="Pfam" id="PF04985">
    <property type="entry name" value="Phage_tube"/>
    <property type="match status" value="1"/>
</dbReference>
<organism evidence="1 2">
    <name type="scientific">Phocoenobacter skyensis</name>
    <dbReference type="NCBI Taxonomy" id="97481"/>
    <lineage>
        <taxon>Bacteria</taxon>
        <taxon>Pseudomonadati</taxon>
        <taxon>Pseudomonadota</taxon>
        <taxon>Gammaproteobacteria</taxon>
        <taxon>Pasteurellales</taxon>
        <taxon>Pasteurellaceae</taxon>
        <taxon>Phocoenobacter</taxon>
    </lineage>
</organism>
<dbReference type="RefSeq" id="WP_306384736.1">
    <property type="nucleotide sequence ID" value="NZ_JASAYN010000006.1"/>
</dbReference>
<proteinExistence type="predicted"/>
<protein>
    <submittedName>
        <fullName evidence="1">Phage major tail tube protein</fullName>
    </submittedName>
</protein>
<dbReference type="NCBIfam" id="TIGR01611">
    <property type="entry name" value="tail_tube"/>
    <property type="match status" value="1"/>
</dbReference>
<accession>A0AAJ6NAB2</accession>